<evidence type="ECO:0000313" key="4">
    <source>
        <dbReference type="Proteomes" id="UP000674318"/>
    </source>
</evidence>
<evidence type="ECO:0000313" key="3">
    <source>
        <dbReference type="EMBL" id="KAG5490647.1"/>
    </source>
</evidence>
<dbReference type="GO" id="GO:0051764">
    <property type="term" value="P:actin crosslink formation"/>
    <property type="evidence" value="ECO:0007669"/>
    <property type="project" value="TreeGrafter"/>
</dbReference>
<dbReference type="PANTHER" id="PTHR46756:SF18">
    <property type="entry name" value="GAS2-LIKE PROTEIN PICKLED EGGS"/>
    <property type="match status" value="1"/>
</dbReference>
<proteinExistence type="predicted"/>
<gene>
    <name evidence="3" type="ORF">JKF63_00769</name>
</gene>
<keyword evidence="4" id="KW-1185">Reference proteome</keyword>
<accession>A0A836GYW7</accession>
<evidence type="ECO:0000259" key="2">
    <source>
        <dbReference type="PROSITE" id="PS50021"/>
    </source>
</evidence>
<evidence type="ECO:0000256" key="1">
    <source>
        <dbReference type="SAM" id="MobiDB-lite"/>
    </source>
</evidence>
<dbReference type="GO" id="GO:0005884">
    <property type="term" value="C:actin filament"/>
    <property type="evidence" value="ECO:0007669"/>
    <property type="project" value="TreeGrafter"/>
</dbReference>
<dbReference type="InterPro" id="IPR036872">
    <property type="entry name" value="CH_dom_sf"/>
</dbReference>
<dbReference type="SMART" id="SM00033">
    <property type="entry name" value="CH"/>
    <property type="match status" value="1"/>
</dbReference>
<dbReference type="Proteomes" id="UP000674318">
    <property type="component" value="Unassembled WGS sequence"/>
</dbReference>
<dbReference type="KEGG" id="phet:94286895"/>
<feature type="region of interest" description="Disordered" evidence="1">
    <location>
        <begin position="425"/>
        <end position="471"/>
    </location>
</feature>
<dbReference type="EMBL" id="JAFJZO010000036">
    <property type="protein sequence ID" value="KAG5490647.1"/>
    <property type="molecule type" value="Genomic_DNA"/>
</dbReference>
<dbReference type="SUPFAM" id="SSF47576">
    <property type="entry name" value="Calponin-homology domain, CH-domain"/>
    <property type="match status" value="1"/>
</dbReference>
<feature type="region of interest" description="Disordered" evidence="1">
    <location>
        <begin position="492"/>
        <end position="570"/>
    </location>
</feature>
<dbReference type="GO" id="GO:0051015">
    <property type="term" value="F:actin filament binding"/>
    <property type="evidence" value="ECO:0007669"/>
    <property type="project" value="TreeGrafter"/>
</dbReference>
<sequence length="570" mass="62519">MTAHFTEQDKRDLEDIFRIYDFSKVDKVDETVALAEKAGQTPAELFEELYQLLKVKKLPQREAVERRLRTAVPSATDADIESVIRQSEMRGLTEMDAVRSLERKYGVHHLNRRLLVASPNSPSNPESNVTEEQIEAARANRPMGYIKVNEANMTSIALPEDSDAMLQRTPASSLLFARPSSQMGVAPTREALDEIMGEEVREWLLKIVGDMYKPSLLSVTNFIDALRSGVLLHVLLQKMEDPPVADEDLKLPKRTSGFFVRDNVDIFLKEAKLRYKLVDAQLFTVSDLVDKKSDRQVVTCLMAMARIAYSTGTIKTAPRTIVYEHQIGQQQNNIAQSELNFLTPEPAVEGDIAVFETLPDASVGQPPGTATSASAVESPVAQFEEEKHHLNEPRTHESPCVSAKALSEENITAFEVVPDGPVNTPALDTNAIGVRDDVSDRRDQEKIAATSPLRDSSVRPASAPCAGESPTGVCEVPASVPHCAAVAQASEGAKKGKAAPGTEAPNVAQSRRHGSGVEGGGRRLHRRDSAITPKPTAVKEKDPAQQRKTSGPRIVWKYPSRCLPPTKPPY</sequence>
<feature type="compositionally biased region" description="Basic and acidic residues" evidence="1">
    <location>
        <begin position="434"/>
        <end position="446"/>
    </location>
</feature>
<dbReference type="GeneID" id="94286895"/>
<dbReference type="OrthoDB" id="21595at2759"/>
<dbReference type="AlphaFoldDB" id="A0A836GYW7"/>
<name>A0A836GYW7_9TRYP</name>
<feature type="domain" description="Calponin-homology (CH)" evidence="2">
    <location>
        <begin position="194"/>
        <end position="309"/>
    </location>
</feature>
<comment type="caution">
    <text evidence="3">The sequence shown here is derived from an EMBL/GenBank/DDBJ whole genome shotgun (WGS) entry which is preliminary data.</text>
</comment>
<dbReference type="RefSeq" id="XP_067752975.1">
    <property type="nucleotide sequence ID" value="XM_067896818.1"/>
</dbReference>
<dbReference type="Gene3D" id="1.10.418.10">
    <property type="entry name" value="Calponin-like domain"/>
    <property type="match status" value="1"/>
</dbReference>
<dbReference type="GO" id="GO:0008093">
    <property type="term" value="F:cytoskeletal anchor activity"/>
    <property type="evidence" value="ECO:0007669"/>
    <property type="project" value="TreeGrafter"/>
</dbReference>
<reference evidence="3 4" key="1">
    <citation type="submission" date="2021-02" db="EMBL/GenBank/DDBJ databases">
        <title>Porcisia hertigi Genome sequencing and assembly.</title>
        <authorList>
            <person name="Almutairi H."/>
            <person name="Gatherer D."/>
        </authorList>
    </citation>
    <scope>NUCLEOTIDE SEQUENCE [LARGE SCALE GENOMIC DNA]</scope>
    <source>
        <strain evidence="3 4">C119</strain>
    </source>
</reference>
<dbReference type="InterPro" id="IPR001715">
    <property type="entry name" value="CH_dom"/>
</dbReference>
<dbReference type="PANTHER" id="PTHR46756">
    <property type="entry name" value="TRANSGELIN"/>
    <property type="match status" value="1"/>
</dbReference>
<dbReference type="PROSITE" id="PS50021">
    <property type="entry name" value="CH"/>
    <property type="match status" value="1"/>
</dbReference>
<organism evidence="3 4">
    <name type="scientific">Porcisia hertigi</name>
    <dbReference type="NCBI Taxonomy" id="2761500"/>
    <lineage>
        <taxon>Eukaryota</taxon>
        <taxon>Discoba</taxon>
        <taxon>Euglenozoa</taxon>
        <taxon>Kinetoplastea</taxon>
        <taxon>Metakinetoplastina</taxon>
        <taxon>Trypanosomatida</taxon>
        <taxon>Trypanosomatidae</taxon>
        <taxon>Leishmaniinae</taxon>
        <taxon>Porcisia</taxon>
    </lineage>
</organism>
<dbReference type="Pfam" id="PF00307">
    <property type="entry name" value="CH"/>
    <property type="match status" value="1"/>
</dbReference>
<protein>
    <recommendedName>
        <fullName evidence="2">Calponin-homology (CH) domain-containing protein</fullName>
    </recommendedName>
</protein>